<dbReference type="GO" id="GO:0005375">
    <property type="term" value="F:copper ion transmembrane transporter activity"/>
    <property type="evidence" value="ECO:0007669"/>
    <property type="project" value="UniProtKB-UniRule"/>
</dbReference>
<comment type="similarity">
    <text evidence="2 6">Belongs to the copper transporter (Ctr) (TC 1.A.56) family. SLC31A subfamily.</text>
</comment>
<evidence type="ECO:0000256" key="1">
    <source>
        <dbReference type="ARBA" id="ARBA00004141"/>
    </source>
</evidence>
<keyword evidence="8" id="KW-1185">Reference proteome</keyword>
<dbReference type="Proteomes" id="UP000279236">
    <property type="component" value="Unassembled WGS sequence"/>
</dbReference>
<gene>
    <name evidence="7" type="primary">CTR3</name>
    <name evidence="7" type="ORF">EHS24_000179</name>
</gene>
<dbReference type="AlphaFoldDB" id="A0A427Y9H2"/>
<dbReference type="PANTHER" id="PTHR12483">
    <property type="entry name" value="SOLUTE CARRIER FAMILY 31 COPPER TRANSPORTERS"/>
    <property type="match status" value="1"/>
</dbReference>
<comment type="caution">
    <text evidence="7">The sequence shown here is derived from an EMBL/GenBank/DDBJ whole genome shotgun (WGS) entry which is preliminary data.</text>
</comment>
<dbReference type="RefSeq" id="XP_028479873.1">
    <property type="nucleotide sequence ID" value="XM_028616016.1"/>
</dbReference>
<organism evidence="7 8">
    <name type="scientific">Apiotrichum porosum</name>
    <dbReference type="NCBI Taxonomy" id="105984"/>
    <lineage>
        <taxon>Eukaryota</taxon>
        <taxon>Fungi</taxon>
        <taxon>Dikarya</taxon>
        <taxon>Basidiomycota</taxon>
        <taxon>Agaricomycotina</taxon>
        <taxon>Tremellomycetes</taxon>
        <taxon>Trichosporonales</taxon>
        <taxon>Trichosporonaceae</taxon>
        <taxon>Apiotrichum</taxon>
    </lineage>
</organism>
<reference evidence="7 8" key="1">
    <citation type="submission" date="2018-11" db="EMBL/GenBank/DDBJ databases">
        <title>Genome sequence of Apiotrichum porosum DSM 27194.</title>
        <authorList>
            <person name="Aliyu H."/>
            <person name="Gorte O."/>
            <person name="Ochsenreither K."/>
        </authorList>
    </citation>
    <scope>NUCLEOTIDE SEQUENCE [LARGE SCALE GENOMIC DNA]</scope>
    <source>
        <strain evidence="7 8">DSM 27194</strain>
    </source>
</reference>
<keyword evidence="3 6" id="KW-0812">Transmembrane</keyword>
<evidence type="ECO:0000256" key="6">
    <source>
        <dbReference type="RuleBase" id="RU367022"/>
    </source>
</evidence>
<dbReference type="Pfam" id="PF04145">
    <property type="entry name" value="Ctr"/>
    <property type="match status" value="1"/>
</dbReference>
<keyword evidence="6" id="KW-0186">Copper</keyword>
<dbReference type="PANTHER" id="PTHR12483:SF73">
    <property type="entry name" value="COPPER TRANSPORT PROTEIN CTR3"/>
    <property type="match status" value="1"/>
</dbReference>
<comment type="subcellular location">
    <subcellularLocation>
        <location evidence="1 6">Membrane</location>
        <topology evidence="1 6">Multi-pass membrane protein</topology>
    </subcellularLocation>
</comment>
<feature type="transmembrane region" description="Helical" evidence="6">
    <location>
        <begin position="56"/>
        <end position="76"/>
    </location>
</feature>
<keyword evidence="4 6" id="KW-1133">Transmembrane helix</keyword>
<keyword evidence="6" id="KW-0187">Copper transport</keyword>
<evidence type="ECO:0000256" key="5">
    <source>
        <dbReference type="ARBA" id="ARBA00023136"/>
    </source>
</evidence>
<dbReference type="OrthoDB" id="161814at2759"/>
<dbReference type="GO" id="GO:0016020">
    <property type="term" value="C:membrane"/>
    <property type="evidence" value="ECO:0007669"/>
    <property type="project" value="UniProtKB-SubCell"/>
</dbReference>
<proteinExistence type="inferred from homology"/>
<dbReference type="STRING" id="105984.A0A427Y9H2"/>
<name>A0A427Y9H2_9TREE</name>
<sequence length="170" mass="18187">MDMSGMNMTSSTNSTSNSTAAAAMDMGGGSCKISMLWNWTTIDACFLSKSWHVRTMGQFAGSVIGVFFLCMAIEAIRRAAREYDRRITLGARIEATAKGSKRVEVTWVQQAIVSGVGGLVASATGSFSQTLSSAPLPLEFPANGQMTDVPSPAVLHVRFTVYGFIPRVSF</sequence>
<dbReference type="EMBL" id="RSCE01000001">
    <property type="protein sequence ID" value="RSH87665.1"/>
    <property type="molecule type" value="Genomic_DNA"/>
</dbReference>
<keyword evidence="6" id="KW-0813">Transport</keyword>
<protein>
    <recommendedName>
        <fullName evidence="6">Copper transport protein</fullName>
    </recommendedName>
</protein>
<keyword evidence="5 6" id="KW-0472">Membrane</keyword>
<evidence type="ECO:0000256" key="2">
    <source>
        <dbReference type="ARBA" id="ARBA00006921"/>
    </source>
</evidence>
<evidence type="ECO:0000256" key="3">
    <source>
        <dbReference type="ARBA" id="ARBA00022692"/>
    </source>
</evidence>
<evidence type="ECO:0000313" key="7">
    <source>
        <dbReference type="EMBL" id="RSH87665.1"/>
    </source>
</evidence>
<evidence type="ECO:0000313" key="8">
    <source>
        <dbReference type="Proteomes" id="UP000279236"/>
    </source>
</evidence>
<dbReference type="InterPro" id="IPR007274">
    <property type="entry name" value="Cop_transporter"/>
</dbReference>
<keyword evidence="6" id="KW-0406">Ion transport</keyword>
<evidence type="ECO:0000256" key="4">
    <source>
        <dbReference type="ARBA" id="ARBA00022989"/>
    </source>
</evidence>
<dbReference type="GeneID" id="39584722"/>
<accession>A0A427Y9H2</accession>